<keyword evidence="4 6" id="KW-0472">Membrane</keyword>
<feature type="transmembrane region" description="Helical" evidence="6">
    <location>
        <begin position="199"/>
        <end position="226"/>
    </location>
</feature>
<feature type="domain" description="MARVEL" evidence="7">
    <location>
        <begin position="49"/>
        <end position="220"/>
    </location>
</feature>
<reference evidence="8 9" key="1">
    <citation type="submission" date="2019-10" db="EMBL/GenBank/DDBJ databases">
        <authorList>
            <person name="Palmer J.M."/>
        </authorList>
    </citation>
    <scope>NUCLEOTIDE SEQUENCE [LARGE SCALE GENOMIC DNA]</scope>
    <source>
        <strain evidence="8 9">TWF718</strain>
    </source>
</reference>
<organism evidence="8 9">
    <name type="scientific">Orbilia javanica</name>
    <dbReference type="NCBI Taxonomy" id="47235"/>
    <lineage>
        <taxon>Eukaryota</taxon>
        <taxon>Fungi</taxon>
        <taxon>Dikarya</taxon>
        <taxon>Ascomycota</taxon>
        <taxon>Pezizomycotina</taxon>
        <taxon>Orbiliomycetes</taxon>
        <taxon>Orbiliales</taxon>
        <taxon>Orbiliaceae</taxon>
        <taxon>Orbilia</taxon>
    </lineage>
</organism>
<feature type="transmembrane region" description="Helical" evidence="6">
    <location>
        <begin position="80"/>
        <end position="100"/>
    </location>
</feature>
<feature type="region of interest" description="Disordered" evidence="5">
    <location>
        <begin position="1"/>
        <end position="22"/>
    </location>
</feature>
<evidence type="ECO:0000256" key="2">
    <source>
        <dbReference type="ARBA" id="ARBA00022692"/>
    </source>
</evidence>
<feature type="transmembrane region" description="Helical" evidence="6">
    <location>
        <begin position="106"/>
        <end position="130"/>
    </location>
</feature>
<feature type="region of interest" description="Disordered" evidence="5">
    <location>
        <begin position="275"/>
        <end position="356"/>
    </location>
</feature>
<keyword evidence="9" id="KW-1185">Reference proteome</keyword>
<accession>A0AAN8REQ4</accession>
<evidence type="ECO:0000256" key="4">
    <source>
        <dbReference type="ARBA" id="ARBA00023136"/>
    </source>
</evidence>
<dbReference type="GO" id="GO:0016020">
    <property type="term" value="C:membrane"/>
    <property type="evidence" value="ECO:0007669"/>
    <property type="project" value="UniProtKB-SubCell"/>
</dbReference>
<keyword evidence="3 6" id="KW-1133">Transmembrane helix</keyword>
<dbReference type="Proteomes" id="UP001313282">
    <property type="component" value="Unassembled WGS sequence"/>
</dbReference>
<dbReference type="EMBL" id="JAVHNR010000002">
    <property type="protein sequence ID" value="KAK6350860.1"/>
    <property type="molecule type" value="Genomic_DNA"/>
</dbReference>
<evidence type="ECO:0000259" key="7">
    <source>
        <dbReference type="Pfam" id="PF01284"/>
    </source>
</evidence>
<evidence type="ECO:0000256" key="6">
    <source>
        <dbReference type="SAM" id="Phobius"/>
    </source>
</evidence>
<comment type="subcellular location">
    <subcellularLocation>
        <location evidence="1">Membrane</location>
        <topology evidence="1">Multi-pass membrane protein</topology>
    </subcellularLocation>
</comment>
<comment type="caution">
    <text evidence="8">The sequence shown here is derived from an EMBL/GenBank/DDBJ whole genome shotgun (WGS) entry which is preliminary data.</text>
</comment>
<feature type="compositionally biased region" description="Polar residues" evidence="5">
    <location>
        <begin position="278"/>
        <end position="288"/>
    </location>
</feature>
<dbReference type="InterPro" id="IPR008253">
    <property type="entry name" value="Marvel"/>
</dbReference>
<gene>
    <name evidence="8" type="ORF">TWF718_004042</name>
</gene>
<name>A0AAN8REQ4_9PEZI</name>
<evidence type="ECO:0000313" key="8">
    <source>
        <dbReference type="EMBL" id="KAK6350860.1"/>
    </source>
</evidence>
<sequence>MADYSQGPIAGAPPTQPGYNNVNTTTVSSPEKAFLSTVKPAYRPWLKFLPIVIVVFTVGVIAMIGYVVNVVGTGTQSLGFNLFAGAWTLIVGTFLILAFWNMPQIHYRWIIFILSALSCIWWLTAFAYLASNTKDSFKVIKLLESYRSYTNNYSFDPSDYGIRKRDLAAIGLLEKRQSSVSEIYEYIANLPKYKTAASVMAGAAAIGAITWVIFCVFTIFYAIALFSTTSNSQLAPVTPMGPPPVAQKVETYAHVQPTYPPAPAPNAPFAGQPIRPESTFSSAPTYNTVDPRDPRAAPGAEFLTPPPPGAYANPQFGGYEADRNYTVSPLSIVEMPGGQPPNLAEMPSAPVGEQRV</sequence>
<evidence type="ECO:0000256" key="5">
    <source>
        <dbReference type="SAM" id="MobiDB-lite"/>
    </source>
</evidence>
<dbReference type="Pfam" id="PF01284">
    <property type="entry name" value="MARVEL"/>
    <property type="match status" value="1"/>
</dbReference>
<keyword evidence="2 6" id="KW-0812">Transmembrane</keyword>
<proteinExistence type="predicted"/>
<evidence type="ECO:0000256" key="1">
    <source>
        <dbReference type="ARBA" id="ARBA00004141"/>
    </source>
</evidence>
<dbReference type="AlphaFoldDB" id="A0AAN8REQ4"/>
<dbReference type="PANTHER" id="PTHR37451:SF1">
    <property type="entry name" value="MARVEL DOMAIN-CONTAINING PROTEIN"/>
    <property type="match status" value="1"/>
</dbReference>
<dbReference type="PANTHER" id="PTHR37451">
    <property type="entry name" value="MARVEL DOMAIN"/>
    <property type="match status" value="1"/>
</dbReference>
<protein>
    <recommendedName>
        <fullName evidence="7">MARVEL domain-containing protein</fullName>
    </recommendedName>
</protein>
<feature type="transmembrane region" description="Helical" evidence="6">
    <location>
        <begin position="48"/>
        <end position="68"/>
    </location>
</feature>
<evidence type="ECO:0000313" key="9">
    <source>
        <dbReference type="Proteomes" id="UP001313282"/>
    </source>
</evidence>
<evidence type="ECO:0000256" key="3">
    <source>
        <dbReference type="ARBA" id="ARBA00022989"/>
    </source>
</evidence>